<reference evidence="3" key="1">
    <citation type="submission" date="2025-08" db="UniProtKB">
        <authorList>
            <consortium name="RefSeq"/>
        </authorList>
    </citation>
    <scope>IDENTIFICATION</scope>
    <source>
        <tissue evidence="3">Liver</tissue>
    </source>
</reference>
<evidence type="ECO:0000313" key="3">
    <source>
        <dbReference type="RefSeq" id="XP_005076787.1"/>
    </source>
</evidence>
<keyword evidence="2" id="KW-1185">Reference proteome</keyword>
<proteinExistence type="predicted"/>
<dbReference type="CTD" id="348801"/>
<sequence>MENRDVDDDDDDVSFAKWMSSFWGHSWRDKDERGLRDRNRPREAGYRKASLPCPFPALPSITSPDCHPRRHSHEDHGSRTHLPMRYHRKCSVDGSFKEPMGSQRGNHPQMQEFSESFEQHLCLRAKHSPSSGPKGWKDRNERHCLGTDTRSHKKLEDRRNSMQETHGDAPMDPLIEKGPE</sequence>
<feature type="compositionally biased region" description="Basic and acidic residues" evidence="1">
    <location>
        <begin position="30"/>
        <end position="46"/>
    </location>
</feature>
<dbReference type="AlphaFoldDB" id="A0A1U7R060"/>
<accession>A0A1U7R060</accession>
<feature type="region of interest" description="Disordered" evidence="1">
    <location>
        <begin position="30"/>
        <end position="85"/>
    </location>
</feature>
<feature type="region of interest" description="Disordered" evidence="1">
    <location>
        <begin position="125"/>
        <end position="180"/>
    </location>
</feature>
<dbReference type="GeneID" id="101839307"/>
<dbReference type="InterPro" id="IPR029280">
    <property type="entry name" value="LNP1"/>
</dbReference>
<dbReference type="Pfam" id="PF15419">
    <property type="entry name" value="LNP1"/>
    <property type="match status" value="1"/>
</dbReference>
<feature type="compositionally biased region" description="Basic and acidic residues" evidence="1">
    <location>
        <begin position="135"/>
        <end position="145"/>
    </location>
</feature>
<dbReference type="PANTHER" id="PTHR35667:SF1">
    <property type="entry name" value="LEUKEMIA NUP98 FUSION PARTNER 1"/>
    <property type="match status" value="1"/>
</dbReference>
<dbReference type="eggNOG" id="ENOG502RU5Q">
    <property type="taxonomic scope" value="Eukaryota"/>
</dbReference>
<dbReference type="PANTHER" id="PTHR35667">
    <property type="entry name" value="LEUKEMIA NUP98 FUSION PARTNER 1"/>
    <property type="match status" value="1"/>
</dbReference>
<gene>
    <name evidence="3" type="primary">Lnp1</name>
</gene>
<evidence type="ECO:0000256" key="1">
    <source>
        <dbReference type="SAM" id="MobiDB-lite"/>
    </source>
</evidence>
<dbReference type="Proteomes" id="UP000886700">
    <property type="component" value="Unplaced"/>
</dbReference>
<name>A0A1U7R060_MESAU</name>
<protein>
    <submittedName>
        <fullName evidence="3">Leukemia NUP98 fusion partner 1</fullName>
    </submittedName>
</protein>
<organism evidence="2 3">
    <name type="scientific">Mesocricetus auratus</name>
    <name type="common">Golden hamster</name>
    <dbReference type="NCBI Taxonomy" id="10036"/>
    <lineage>
        <taxon>Eukaryota</taxon>
        <taxon>Metazoa</taxon>
        <taxon>Chordata</taxon>
        <taxon>Craniata</taxon>
        <taxon>Vertebrata</taxon>
        <taxon>Euteleostomi</taxon>
        <taxon>Mammalia</taxon>
        <taxon>Eutheria</taxon>
        <taxon>Euarchontoglires</taxon>
        <taxon>Glires</taxon>
        <taxon>Rodentia</taxon>
        <taxon>Myomorpha</taxon>
        <taxon>Muroidea</taxon>
        <taxon>Cricetidae</taxon>
        <taxon>Cricetinae</taxon>
        <taxon>Mesocricetus</taxon>
    </lineage>
</organism>
<dbReference type="OrthoDB" id="8062037at2759"/>
<dbReference type="KEGG" id="maua:101839307"/>
<feature type="compositionally biased region" description="Basic and acidic residues" evidence="1">
    <location>
        <begin position="154"/>
        <end position="180"/>
    </location>
</feature>
<dbReference type="RefSeq" id="XP_005076787.1">
    <property type="nucleotide sequence ID" value="XM_005076730.4"/>
</dbReference>
<evidence type="ECO:0000313" key="2">
    <source>
        <dbReference type="Proteomes" id="UP000886700"/>
    </source>
</evidence>